<evidence type="ECO:0000313" key="2">
    <source>
        <dbReference type="EMBL" id="KAL3805392.1"/>
    </source>
</evidence>
<comment type="caution">
    <text evidence="2">The sequence shown here is derived from an EMBL/GenBank/DDBJ whole genome shotgun (WGS) entry which is preliminary data.</text>
</comment>
<accession>A0ABD3QYM4</accession>
<keyword evidence="1" id="KW-1133">Transmembrane helix</keyword>
<sequence length="559" mass="63731">MADTKQFGAMIAYSRKQTIRAAVIFVLILAFIANITLPLRDADTNDDDDLVISNYMHQSDLPSPKAYTTLSSFLDFSWASWGKDTTQFETLLPPSEIDFTIEKRLTWDDPDKCDEIMMLMPYLKANNGQGSQLNSYLMSSVLATFLGKALVILEPPRSMNDYETGSQFGCPVDAFEDDSYSDVKEDFPDGILRLINHPKWLSRGCAVPTCGGTMGYNGWEEFRRQEHNYVRGQPHEFDCVEGGRNIKVTPLGGRDVRDFFMHTYRRQMLDRSTPEAKDHAYNWATRLGAKHRDATHFSNLVSEQEIWDYLTALINRSGLLRFQPWIARDVAEYIKSSNLPLDISYDAIHVRRGDKLISESKGEVNKYWASLGFRAASDHVNYVPFSHYIEQAWDGSDCPTKANGKKKRTRRPKRIVYIATDDPKTVRQEIQQYPHVRGGVTVLNECTKALFVFSPLSEEHSPSKSFHISPCRRKICGDDDCFKRYHRNIAAIADLMILTKSAKFVGEFNSNWGRLIRSFRTVLNENSDIFGNEKEDEPPVLVRDTVIAFGPNHPGPVGW</sequence>
<dbReference type="PANTHER" id="PTHR13132">
    <property type="entry name" value="ALPHA- 1,6 -FUCOSYLTRANSFERASE"/>
    <property type="match status" value="1"/>
</dbReference>
<keyword evidence="3" id="KW-1185">Reference proteome</keyword>
<evidence type="ECO:0000256" key="1">
    <source>
        <dbReference type="SAM" id="Phobius"/>
    </source>
</evidence>
<evidence type="ECO:0000313" key="3">
    <source>
        <dbReference type="Proteomes" id="UP001516023"/>
    </source>
</evidence>
<evidence type="ECO:0008006" key="4">
    <source>
        <dbReference type="Google" id="ProtNLM"/>
    </source>
</evidence>
<organism evidence="2 3">
    <name type="scientific">Cyclotella cryptica</name>
    <dbReference type="NCBI Taxonomy" id="29204"/>
    <lineage>
        <taxon>Eukaryota</taxon>
        <taxon>Sar</taxon>
        <taxon>Stramenopiles</taxon>
        <taxon>Ochrophyta</taxon>
        <taxon>Bacillariophyta</taxon>
        <taxon>Coscinodiscophyceae</taxon>
        <taxon>Thalassiosirophycidae</taxon>
        <taxon>Stephanodiscales</taxon>
        <taxon>Stephanodiscaceae</taxon>
        <taxon>Cyclotella</taxon>
    </lineage>
</organism>
<dbReference type="EMBL" id="JABMIG020000003">
    <property type="protein sequence ID" value="KAL3805392.1"/>
    <property type="molecule type" value="Genomic_DNA"/>
</dbReference>
<dbReference type="Gene3D" id="3.40.50.11350">
    <property type="match status" value="1"/>
</dbReference>
<keyword evidence="1" id="KW-0812">Transmembrane</keyword>
<dbReference type="PANTHER" id="PTHR13132:SF29">
    <property type="entry name" value="ALPHA-(1,6)-FUCOSYLTRANSFERASE"/>
    <property type="match status" value="1"/>
</dbReference>
<dbReference type="AlphaFoldDB" id="A0ABD3QYM4"/>
<feature type="transmembrane region" description="Helical" evidence="1">
    <location>
        <begin position="21"/>
        <end position="39"/>
    </location>
</feature>
<gene>
    <name evidence="2" type="ORF">HJC23_009099</name>
</gene>
<proteinExistence type="predicted"/>
<dbReference type="Proteomes" id="UP001516023">
    <property type="component" value="Unassembled WGS sequence"/>
</dbReference>
<reference evidence="2 3" key="1">
    <citation type="journal article" date="2020" name="G3 (Bethesda)">
        <title>Improved Reference Genome for Cyclotella cryptica CCMP332, a Model for Cell Wall Morphogenesis, Salinity Adaptation, and Lipid Production in Diatoms (Bacillariophyta).</title>
        <authorList>
            <person name="Roberts W.R."/>
            <person name="Downey K.M."/>
            <person name="Ruck E.C."/>
            <person name="Traller J.C."/>
            <person name="Alverson A.J."/>
        </authorList>
    </citation>
    <scope>NUCLEOTIDE SEQUENCE [LARGE SCALE GENOMIC DNA]</scope>
    <source>
        <strain evidence="2 3">CCMP332</strain>
    </source>
</reference>
<keyword evidence="1" id="KW-0472">Membrane</keyword>
<protein>
    <recommendedName>
        <fullName evidence="4">O-fucosyltransferase family protein</fullName>
    </recommendedName>
</protein>
<name>A0ABD3QYM4_9STRA</name>